<sequence>MLNVSDPNLKHDAGSDLDPSPQLVPVVWSLAALVALLSGAAVGALGLGFIAKKIGAPVPDFATVGGVLLGTVAGAAVLYFGLMRSCGWGLRELGFVRPAHSLWHLLWWTPVTMLCGGVGAMLIGTAAGLAPQDGSADRDGFHLGVAAGLLMILCGAVVIPAIEEIVFRRMLFDGLRTKLSTPLAAILVTVAFALVHAQPAVMLYIAFLGTSLVLARLWFQSLWGSFLVHAANNALLSAMILASL</sequence>
<dbReference type="GO" id="GO:0080120">
    <property type="term" value="P:CAAX-box protein maturation"/>
    <property type="evidence" value="ECO:0007669"/>
    <property type="project" value="UniProtKB-ARBA"/>
</dbReference>
<evidence type="ECO:0000259" key="2">
    <source>
        <dbReference type="Pfam" id="PF02517"/>
    </source>
</evidence>
<protein>
    <submittedName>
        <fullName evidence="3">CPBP family intramembrane metalloprotease</fullName>
    </submittedName>
</protein>
<keyword evidence="1" id="KW-0472">Membrane</keyword>
<dbReference type="PANTHER" id="PTHR36435:SF1">
    <property type="entry name" value="CAAX AMINO TERMINAL PROTEASE FAMILY PROTEIN"/>
    <property type="match status" value="1"/>
</dbReference>
<name>A0A540R5H1_9CORY</name>
<keyword evidence="4" id="KW-1185">Reference proteome</keyword>
<dbReference type="RefSeq" id="WP_141629130.1">
    <property type="nucleotide sequence ID" value="NZ_VHIR01000015.1"/>
</dbReference>
<dbReference type="GO" id="GO:0006508">
    <property type="term" value="P:proteolysis"/>
    <property type="evidence" value="ECO:0007669"/>
    <property type="project" value="UniProtKB-KW"/>
</dbReference>
<feature type="domain" description="CAAX prenyl protease 2/Lysostaphin resistance protein A-like" evidence="2">
    <location>
        <begin position="149"/>
        <end position="235"/>
    </location>
</feature>
<keyword evidence="3" id="KW-0482">Metalloprotease</keyword>
<dbReference type="InterPro" id="IPR052710">
    <property type="entry name" value="CAAX_protease"/>
</dbReference>
<gene>
    <name evidence="3" type="ORF">EJK80_09940</name>
</gene>
<dbReference type="Proteomes" id="UP000318080">
    <property type="component" value="Unassembled WGS sequence"/>
</dbReference>
<dbReference type="EMBL" id="VHIR01000015">
    <property type="protein sequence ID" value="TQE42946.1"/>
    <property type="molecule type" value="Genomic_DNA"/>
</dbReference>
<keyword evidence="3" id="KW-0378">Hydrolase</keyword>
<dbReference type="GO" id="GO:0004175">
    <property type="term" value="F:endopeptidase activity"/>
    <property type="evidence" value="ECO:0007669"/>
    <property type="project" value="UniProtKB-ARBA"/>
</dbReference>
<evidence type="ECO:0000313" key="3">
    <source>
        <dbReference type="EMBL" id="TQE42946.1"/>
    </source>
</evidence>
<feature type="transmembrane region" description="Helical" evidence="1">
    <location>
        <begin position="141"/>
        <end position="162"/>
    </location>
</feature>
<accession>A0A540R5H1</accession>
<dbReference type="AlphaFoldDB" id="A0A540R5H1"/>
<evidence type="ECO:0000313" key="4">
    <source>
        <dbReference type="Proteomes" id="UP000318080"/>
    </source>
</evidence>
<dbReference type="GO" id="GO:0008237">
    <property type="term" value="F:metallopeptidase activity"/>
    <property type="evidence" value="ECO:0007669"/>
    <property type="project" value="UniProtKB-KW"/>
</dbReference>
<feature type="transmembrane region" description="Helical" evidence="1">
    <location>
        <begin position="102"/>
        <end position="129"/>
    </location>
</feature>
<dbReference type="InterPro" id="IPR003675">
    <property type="entry name" value="Rce1/LyrA-like_dom"/>
</dbReference>
<proteinExistence type="predicted"/>
<keyword evidence="1" id="KW-0812">Transmembrane</keyword>
<comment type="caution">
    <text evidence="3">The sequence shown here is derived from an EMBL/GenBank/DDBJ whole genome shotgun (WGS) entry which is preliminary data.</text>
</comment>
<keyword evidence="3" id="KW-0645">Protease</keyword>
<feature type="transmembrane region" description="Helical" evidence="1">
    <location>
        <begin position="182"/>
        <end position="215"/>
    </location>
</feature>
<reference evidence="3 4" key="1">
    <citation type="submission" date="2019-06" db="EMBL/GenBank/DDBJ databases">
        <title>Draft genome of C. phoceense Strain 272.</title>
        <authorList>
            <person name="Pacheco L.G.C."/>
            <person name="Barberis C.M."/>
            <person name="Almuzara M.N."/>
            <person name="Traglia G.M."/>
            <person name="Santos C.S."/>
            <person name="Rocha D.J.P.G."/>
            <person name="Aguiar E.R.G.R."/>
            <person name="Vay C.A."/>
        </authorList>
    </citation>
    <scope>NUCLEOTIDE SEQUENCE [LARGE SCALE GENOMIC DNA]</scope>
    <source>
        <strain evidence="3 4">272</strain>
    </source>
</reference>
<evidence type="ECO:0000256" key="1">
    <source>
        <dbReference type="SAM" id="Phobius"/>
    </source>
</evidence>
<feature type="transmembrane region" description="Helical" evidence="1">
    <location>
        <begin position="26"/>
        <end position="49"/>
    </location>
</feature>
<feature type="transmembrane region" description="Helical" evidence="1">
    <location>
        <begin position="222"/>
        <end position="242"/>
    </location>
</feature>
<feature type="transmembrane region" description="Helical" evidence="1">
    <location>
        <begin position="61"/>
        <end position="82"/>
    </location>
</feature>
<dbReference type="Pfam" id="PF02517">
    <property type="entry name" value="Rce1-like"/>
    <property type="match status" value="1"/>
</dbReference>
<organism evidence="3 4">
    <name type="scientific">Corynebacterium phoceense</name>
    <dbReference type="NCBI Taxonomy" id="1686286"/>
    <lineage>
        <taxon>Bacteria</taxon>
        <taxon>Bacillati</taxon>
        <taxon>Actinomycetota</taxon>
        <taxon>Actinomycetes</taxon>
        <taxon>Mycobacteriales</taxon>
        <taxon>Corynebacteriaceae</taxon>
        <taxon>Corynebacterium</taxon>
    </lineage>
</organism>
<dbReference type="PANTHER" id="PTHR36435">
    <property type="entry name" value="SLR1288 PROTEIN"/>
    <property type="match status" value="1"/>
</dbReference>
<keyword evidence="1" id="KW-1133">Transmembrane helix</keyword>